<name>A0A926WMH1_9NOST</name>
<comment type="caution">
    <text evidence="2">The sequence shown here is derived from an EMBL/GenBank/DDBJ whole genome shotgun (WGS) entry which is preliminary data.</text>
</comment>
<accession>A0A926WMH1</accession>
<dbReference type="Pfam" id="PF13471">
    <property type="entry name" value="Transglut_core3"/>
    <property type="match status" value="1"/>
</dbReference>
<dbReference type="InterPro" id="IPR053521">
    <property type="entry name" value="McjB-like"/>
</dbReference>
<feature type="domain" description="Microcin J25-processing protein McjB C-terminal" evidence="1">
    <location>
        <begin position="156"/>
        <end position="261"/>
    </location>
</feature>
<evidence type="ECO:0000259" key="1">
    <source>
        <dbReference type="Pfam" id="PF13471"/>
    </source>
</evidence>
<dbReference type="Proteomes" id="UP000662185">
    <property type="component" value="Unassembled WGS sequence"/>
</dbReference>
<evidence type="ECO:0000313" key="2">
    <source>
        <dbReference type="EMBL" id="MBD2296474.1"/>
    </source>
</evidence>
<sequence length="265" mass="30722">MGENGNFYSLNRDVFLFLQDGVAQILDFDRGQFYGLDEIATLMMLIVLEKGVEETVNELTKIYEITEESVRSDLNKLLKNLEQKNLFVTEIQTHNYIFNLIRYCLRINNKIFNKILLLLLKRVSAIFRNLVNPEPTPNRLTVELLLSLSWLSFRLLGWSRTLSLWQHWHRAVSPTDTTVTTDVIQTVDRMVREAAASKLFLPIVCKERSLVGYHLLRTFYGLPATLVIGIDRYPFQVHAWVECNGLVVTDELAHCQPFIPVVRYS</sequence>
<dbReference type="RefSeq" id="WP_190564595.1">
    <property type="nucleotide sequence ID" value="NZ_JACJQU010000024.1"/>
</dbReference>
<reference evidence="3" key="1">
    <citation type="journal article" date="2020" name="ISME J.">
        <title>Comparative genomics reveals insights into cyanobacterial evolution and habitat adaptation.</title>
        <authorList>
            <person name="Chen M.Y."/>
            <person name="Teng W.K."/>
            <person name="Zhao L."/>
            <person name="Hu C.X."/>
            <person name="Zhou Y.K."/>
            <person name="Han B.P."/>
            <person name="Song L.R."/>
            <person name="Shu W.S."/>
        </authorList>
    </citation>
    <scope>NUCLEOTIDE SEQUENCE [LARGE SCALE GENOMIC DNA]</scope>
    <source>
        <strain evidence="3">FACHB-251</strain>
    </source>
</reference>
<protein>
    <submittedName>
        <fullName evidence="2">Lasso peptide biosynthesis B2 protein</fullName>
    </submittedName>
</protein>
<gene>
    <name evidence="2" type="ORF">H6G06_24100</name>
</gene>
<proteinExistence type="predicted"/>
<organism evidence="2 3">
    <name type="scientific">Anabaena sphaerica FACHB-251</name>
    <dbReference type="NCBI Taxonomy" id="2692883"/>
    <lineage>
        <taxon>Bacteria</taxon>
        <taxon>Bacillati</taxon>
        <taxon>Cyanobacteriota</taxon>
        <taxon>Cyanophyceae</taxon>
        <taxon>Nostocales</taxon>
        <taxon>Nostocaceae</taxon>
        <taxon>Anabaena</taxon>
    </lineage>
</organism>
<dbReference type="Pfam" id="PF05402">
    <property type="entry name" value="PqqD"/>
    <property type="match status" value="1"/>
</dbReference>
<dbReference type="InterPro" id="IPR032708">
    <property type="entry name" value="McjB_C"/>
</dbReference>
<dbReference type="AlphaFoldDB" id="A0A926WMH1"/>
<evidence type="ECO:0000313" key="3">
    <source>
        <dbReference type="Proteomes" id="UP000662185"/>
    </source>
</evidence>
<keyword evidence="3" id="KW-1185">Reference proteome</keyword>
<dbReference type="NCBIfam" id="NF033537">
    <property type="entry name" value="lasso_biosyn_B2"/>
    <property type="match status" value="1"/>
</dbReference>
<dbReference type="InterPro" id="IPR008792">
    <property type="entry name" value="PQQD"/>
</dbReference>
<dbReference type="EMBL" id="JACJQU010000024">
    <property type="protein sequence ID" value="MBD2296474.1"/>
    <property type="molecule type" value="Genomic_DNA"/>
</dbReference>